<dbReference type="InterPro" id="IPR040221">
    <property type="entry name" value="CDCA7/CDA7L"/>
</dbReference>
<dbReference type="GO" id="GO:0006355">
    <property type="term" value="P:regulation of DNA-templated transcription"/>
    <property type="evidence" value="ECO:0007669"/>
    <property type="project" value="InterPro"/>
</dbReference>
<evidence type="ECO:0000313" key="12">
    <source>
        <dbReference type="Proteomes" id="UP000694856"/>
    </source>
</evidence>
<dbReference type="AlphaFoldDB" id="A0A8B8TBY8"/>
<dbReference type="GO" id="GO:0005737">
    <property type="term" value="C:cytoplasm"/>
    <property type="evidence" value="ECO:0007669"/>
    <property type="project" value="UniProtKB-SubCell"/>
</dbReference>
<keyword evidence="4" id="KW-1017">Isopeptide bond</keyword>
<feature type="region of interest" description="Disordered" evidence="10">
    <location>
        <begin position="103"/>
        <end position="208"/>
    </location>
</feature>
<name>A0A8B8TBY8_CAMFR</name>
<dbReference type="PANTHER" id="PTHR31169">
    <property type="entry name" value="OS05G0300700 PROTEIN"/>
    <property type="match status" value="1"/>
</dbReference>
<dbReference type="RefSeq" id="XP_032339761.1">
    <property type="nucleotide sequence ID" value="XM_032483870.1"/>
</dbReference>
<dbReference type="PANTHER" id="PTHR31169:SF4">
    <property type="entry name" value="CELL DIVISION CYCLE-ASSOCIATED 7-LIKE PROTEIN"/>
    <property type="match status" value="1"/>
</dbReference>
<evidence type="ECO:0000256" key="3">
    <source>
        <dbReference type="ARBA" id="ARBA00022490"/>
    </source>
</evidence>
<evidence type="ECO:0000256" key="5">
    <source>
        <dbReference type="ARBA" id="ARBA00022553"/>
    </source>
</evidence>
<evidence type="ECO:0000256" key="10">
    <source>
        <dbReference type="SAM" id="MobiDB-lite"/>
    </source>
</evidence>
<evidence type="ECO:0000313" key="13">
    <source>
        <dbReference type="RefSeq" id="XP_032339761.1"/>
    </source>
</evidence>
<keyword evidence="9" id="KW-0539">Nucleus</keyword>
<evidence type="ECO:0000259" key="11">
    <source>
        <dbReference type="Pfam" id="PF10497"/>
    </source>
</evidence>
<keyword evidence="5" id="KW-0597">Phosphoprotein</keyword>
<organism evidence="12 13">
    <name type="scientific">Camelus ferus</name>
    <name type="common">Wild bactrian camel</name>
    <name type="synonym">Camelus bactrianus ferus</name>
    <dbReference type="NCBI Taxonomy" id="419612"/>
    <lineage>
        <taxon>Eukaryota</taxon>
        <taxon>Metazoa</taxon>
        <taxon>Chordata</taxon>
        <taxon>Craniata</taxon>
        <taxon>Vertebrata</taxon>
        <taxon>Euteleostomi</taxon>
        <taxon>Mammalia</taxon>
        <taxon>Eutheria</taxon>
        <taxon>Laurasiatheria</taxon>
        <taxon>Artiodactyla</taxon>
        <taxon>Tylopoda</taxon>
        <taxon>Camelidae</taxon>
        <taxon>Camelus</taxon>
    </lineage>
</organism>
<reference evidence="13" key="1">
    <citation type="submission" date="2025-08" db="UniProtKB">
        <authorList>
            <consortium name="RefSeq"/>
        </authorList>
    </citation>
    <scope>IDENTIFICATION</scope>
    <source>
        <tissue evidence="13">Ear skin</tissue>
    </source>
</reference>
<accession>A0A8B8TBY8</accession>
<evidence type="ECO:0000256" key="4">
    <source>
        <dbReference type="ARBA" id="ARBA00022499"/>
    </source>
</evidence>
<protein>
    <submittedName>
        <fullName evidence="13">Cell division cycle-associated 7-like protein isoform X1</fullName>
    </submittedName>
</protein>
<feature type="compositionally biased region" description="Acidic residues" evidence="10">
    <location>
        <begin position="118"/>
        <end position="127"/>
    </location>
</feature>
<keyword evidence="6" id="KW-0832">Ubl conjugation</keyword>
<dbReference type="CTD" id="55536"/>
<evidence type="ECO:0000256" key="1">
    <source>
        <dbReference type="ARBA" id="ARBA00004123"/>
    </source>
</evidence>
<dbReference type="Proteomes" id="UP000694856">
    <property type="component" value="Chromosome 7"/>
</dbReference>
<dbReference type="GeneID" id="102517285"/>
<feature type="domain" description="Zinc-finger" evidence="11">
    <location>
        <begin position="343"/>
        <end position="441"/>
    </location>
</feature>
<keyword evidence="3" id="KW-0963">Cytoplasm</keyword>
<dbReference type="GO" id="GO:0005634">
    <property type="term" value="C:nucleus"/>
    <property type="evidence" value="ECO:0007669"/>
    <property type="project" value="UniProtKB-SubCell"/>
</dbReference>
<evidence type="ECO:0000256" key="7">
    <source>
        <dbReference type="ARBA" id="ARBA00023015"/>
    </source>
</evidence>
<dbReference type="KEGG" id="cfr:102517285"/>
<dbReference type="Pfam" id="PF10497">
    <property type="entry name" value="zf-4CXXC_R1"/>
    <property type="match status" value="1"/>
</dbReference>
<evidence type="ECO:0000256" key="9">
    <source>
        <dbReference type="ARBA" id="ARBA00023242"/>
    </source>
</evidence>
<sequence length="452" mass="51241">MELATRSQIPKEVADIFNAPSDDEEFVGFRDDVPMETLSSEESCDSFDSLESGKQQDVRFHSKYFTEELRRIFIEDTDSETEDFEGFTQSDLNVNSNPEVMLVESDLSDSGGKASFVSEDEEDEEEEKATPRRSRPRRSSIGLRVAFQFPSKKLAKNSDKNNSPEPLFSGSCLQDSKKATLGRKTSCRQGKERGDSASESEDDGQESSDALLRRTVNIKENKAMLAQLLAELNSMPDFFPVRTPNSASKKKTVRRAFSEGQLTRRTNPARSARPPEKFALENFTVSAAKFAEEFYSFRRRKTISGGKCQGHRRRHRISSFRPVEDITEEDLENVAITVRDKIYDKVLGNTCHQCRQKTIDTKTVCRNQSCGGVRGQFCGPCLRNRYGEDVRAALLDPDWMCPPCRGICNCSYCRKRDGRCATGILIHLAKFYGYNNVKEYLESLQKQLIKDN</sequence>
<evidence type="ECO:0000256" key="6">
    <source>
        <dbReference type="ARBA" id="ARBA00022843"/>
    </source>
</evidence>
<comment type="subcellular location">
    <subcellularLocation>
        <location evidence="2">Cytoplasm</location>
    </subcellularLocation>
    <subcellularLocation>
        <location evidence="1">Nucleus</location>
    </subcellularLocation>
</comment>
<evidence type="ECO:0000256" key="2">
    <source>
        <dbReference type="ARBA" id="ARBA00004496"/>
    </source>
</evidence>
<keyword evidence="8" id="KW-0804">Transcription</keyword>
<proteinExistence type="predicted"/>
<evidence type="ECO:0000256" key="8">
    <source>
        <dbReference type="ARBA" id="ARBA00023163"/>
    </source>
</evidence>
<dbReference type="InterPro" id="IPR018866">
    <property type="entry name" value="Znf-4CXXC_R1"/>
</dbReference>
<gene>
    <name evidence="13" type="primary">CDCA7L</name>
</gene>
<keyword evidence="7" id="KW-0805">Transcription regulation</keyword>
<keyword evidence="12" id="KW-1185">Reference proteome</keyword>